<evidence type="ECO:0000313" key="6">
    <source>
        <dbReference type="RefSeq" id="XP_026751093.1"/>
    </source>
</evidence>
<keyword evidence="1 4" id="KW-0732">Signal</keyword>
<dbReference type="RefSeq" id="XP_026751093.1">
    <property type="nucleotide sequence ID" value="XM_026895292.3"/>
</dbReference>
<dbReference type="PANTHER" id="PTHR10380">
    <property type="entry name" value="CUTICLE PROTEIN"/>
    <property type="match status" value="1"/>
</dbReference>
<accession>A0A6J1WD30</accession>
<evidence type="ECO:0000256" key="4">
    <source>
        <dbReference type="SAM" id="SignalP"/>
    </source>
</evidence>
<dbReference type="InParanoid" id="A0A6J1WD30"/>
<evidence type="ECO:0000256" key="1">
    <source>
        <dbReference type="ARBA" id="ARBA00022729"/>
    </source>
</evidence>
<feature type="region of interest" description="Disordered" evidence="3">
    <location>
        <begin position="322"/>
        <end position="391"/>
    </location>
</feature>
<dbReference type="AlphaFoldDB" id="A0A6J1WD30"/>
<dbReference type="PANTHER" id="PTHR10380:SF240">
    <property type="match status" value="1"/>
</dbReference>
<dbReference type="InterPro" id="IPR000618">
    <property type="entry name" value="Insect_cuticle"/>
</dbReference>
<dbReference type="Pfam" id="PF00379">
    <property type="entry name" value="Chitin_bind_4"/>
    <property type="match status" value="1"/>
</dbReference>
<evidence type="ECO:0000256" key="2">
    <source>
        <dbReference type="PROSITE-ProRule" id="PRU00497"/>
    </source>
</evidence>
<dbReference type="InterPro" id="IPR050468">
    <property type="entry name" value="Cuticle_Struct_Prot"/>
</dbReference>
<feature type="signal peptide" evidence="4">
    <location>
        <begin position="1"/>
        <end position="17"/>
    </location>
</feature>
<keyword evidence="5" id="KW-1185">Reference proteome</keyword>
<proteinExistence type="predicted"/>
<dbReference type="PROSITE" id="PS51155">
    <property type="entry name" value="CHIT_BIND_RR_2"/>
    <property type="match status" value="1"/>
</dbReference>
<dbReference type="GO" id="GO:0008010">
    <property type="term" value="F:structural constituent of chitin-based larval cuticle"/>
    <property type="evidence" value="ECO:0007669"/>
    <property type="project" value="TreeGrafter"/>
</dbReference>
<dbReference type="Proteomes" id="UP001652740">
    <property type="component" value="Unplaced"/>
</dbReference>
<dbReference type="GeneID" id="113511623"/>
<evidence type="ECO:0000313" key="5">
    <source>
        <dbReference type="Proteomes" id="UP001652740"/>
    </source>
</evidence>
<evidence type="ECO:0000256" key="3">
    <source>
        <dbReference type="SAM" id="MobiDB-lite"/>
    </source>
</evidence>
<name>A0A6J1WD30_GALME</name>
<dbReference type="OrthoDB" id="6436078at2759"/>
<organism evidence="5 6">
    <name type="scientific">Galleria mellonella</name>
    <name type="common">Greater wax moth</name>
    <dbReference type="NCBI Taxonomy" id="7137"/>
    <lineage>
        <taxon>Eukaryota</taxon>
        <taxon>Metazoa</taxon>
        <taxon>Ecdysozoa</taxon>
        <taxon>Arthropoda</taxon>
        <taxon>Hexapoda</taxon>
        <taxon>Insecta</taxon>
        <taxon>Pterygota</taxon>
        <taxon>Neoptera</taxon>
        <taxon>Endopterygota</taxon>
        <taxon>Lepidoptera</taxon>
        <taxon>Glossata</taxon>
        <taxon>Ditrysia</taxon>
        <taxon>Pyraloidea</taxon>
        <taxon>Pyralidae</taxon>
        <taxon>Galleriinae</taxon>
        <taxon>Galleria</taxon>
    </lineage>
</organism>
<feature type="chain" id="PRO_5027024848" evidence="4">
    <location>
        <begin position="18"/>
        <end position="461"/>
    </location>
</feature>
<dbReference type="GO" id="GO:0062129">
    <property type="term" value="C:chitin-based extracellular matrix"/>
    <property type="evidence" value="ECO:0007669"/>
    <property type="project" value="TreeGrafter"/>
</dbReference>
<keyword evidence="2" id="KW-0193">Cuticle</keyword>
<reference evidence="6" key="1">
    <citation type="submission" date="2025-08" db="UniProtKB">
        <authorList>
            <consortium name="RefSeq"/>
        </authorList>
    </citation>
    <scope>IDENTIFICATION</scope>
    <source>
        <tissue evidence="6">Whole larvae</tissue>
    </source>
</reference>
<gene>
    <name evidence="6" type="primary">LOC113511623</name>
</gene>
<feature type="compositionally biased region" description="Pro residues" evidence="3">
    <location>
        <begin position="368"/>
        <end position="381"/>
    </location>
</feature>
<protein>
    <submittedName>
        <fullName evidence="6">Uncharacterized protein LOC113511623</fullName>
    </submittedName>
</protein>
<sequence>MWRHLFCIVTVIISSFAIKVPVDNNDKNTTELSTDNANTTQENPVYISSDEEGHLDGYLIPPDPHKPAEVLSDIATPATYLLPPSAEKATDYYYTPTEPGEQSDWYPIPAQSQSAPSKLLAQRPESGMIPIFLSQGNDRYESFPVKQRLRGAKALIREQVIVPVPSDRLEPPLVNAPNEYTVSTPSEILELPAEQVNQEFADYSPVKDKMKPIYAKGENILRIKPENPKLVSYLAPPKPTILKFRNPTKLYPKKYPGSFKPVPIPIVQFAEDTLLEVPRAKPAQPFRPVPITNEEGIYDYGNPEEKKRFLYEQAELKRQLKNEEVNNDNEQQPSAADTYGETSPVEPETSETHHRYPGRNVYPAPLRQAPPPAPQNDPNAPPASDDRTEFRMHGMKGPHSYQFGYDTGKGKNRQFRYEERDNDGIVRGHYGYMDKRGKLRVVNYRAHPEHGFQADAPVEKE</sequence>
<dbReference type="KEGG" id="gmw:113511623"/>